<dbReference type="InterPro" id="IPR036390">
    <property type="entry name" value="WH_DNA-bd_sf"/>
</dbReference>
<protein>
    <submittedName>
        <fullName evidence="2">Cullin-1-like protein</fullName>
    </submittedName>
</protein>
<dbReference type="SMART" id="SM00884">
    <property type="entry name" value="Cullin_Nedd8"/>
    <property type="match status" value="1"/>
</dbReference>
<dbReference type="SUPFAM" id="SSF46785">
    <property type="entry name" value="Winged helix' DNA-binding domain"/>
    <property type="match status" value="1"/>
</dbReference>
<feature type="domain" description="Cullin neddylation" evidence="1">
    <location>
        <begin position="8"/>
        <end position="75"/>
    </location>
</feature>
<sequence>MNHSKVLTSIGRGSLLRSLIIFFMKKNKVLSFEQLLLKCRERLSRIVEIDTKEFKKEIEHFISQGLVERDEHDPNTFNYIP</sequence>
<name>A0A2K3MU04_TRIPR</name>
<evidence type="ECO:0000313" key="2">
    <source>
        <dbReference type="EMBL" id="PNX94257.1"/>
    </source>
</evidence>
<reference evidence="2 3" key="1">
    <citation type="journal article" date="2014" name="Am. J. Bot.">
        <title>Genome assembly and annotation for red clover (Trifolium pratense; Fabaceae).</title>
        <authorList>
            <person name="Istvanek J."/>
            <person name="Jaros M."/>
            <person name="Krenek A."/>
            <person name="Repkova J."/>
        </authorList>
    </citation>
    <scope>NUCLEOTIDE SEQUENCE [LARGE SCALE GENOMIC DNA]</scope>
    <source>
        <strain evidence="3">cv. Tatra</strain>
        <tissue evidence="2">Young leaves</tissue>
    </source>
</reference>
<reference evidence="2 3" key="2">
    <citation type="journal article" date="2017" name="Front. Plant Sci.">
        <title>Gene Classification and Mining of Molecular Markers Useful in Red Clover (Trifolium pratense) Breeding.</title>
        <authorList>
            <person name="Istvanek J."/>
            <person name="Dluhosova J."/>
            <person name="Dluhos P."/>
            <person name="Patkova L."/>
            <person name="Nedelnik J."/>
            <person name="Repkova J."/>
        </authorList>
    </citation>
    <scope>NUCLEOTIDE SEQUENCE [LARGE SCALE GENOMIC DNA]</scope>
    <source>
        <strain evidence="3">cv. Tatra</strain>
        <tissue evidence="2">Young leaves</tissue>
    </source>
</reference>
<dbReference type="AlphaFoldDB" id="A0A2K3MU04"/>
<accession>A0A2K3MU04</accession>
<gene>
    <name evidence="2" type="ORF">L195_g017429</name>
</gene>
<comment type="caution">
    <text evidence="2">The sequence shown here is derived from an EMBL/GenBank/DDBJ whole genome shotgun (WGS) entry which is preliminary data.</text>
</comment>
<dbReference type="InterPro" id="IPR019559">
    <property type="entry name" value="Cullin_neddylation_domain"/>
</dbReference>
<dbReference type="STRING" id="57577.A0A2K3MU04"/>
<evidence type="ECO:0000259" key="1">
    <source>
        <dbReference type="SMART" id="SM00884"/>
    </source>
</evidence>
<evidence type="ECO:0000313" key="3">
    <source>
        <dbReference type="Proteomes" id="UP000236291"/>
    </source>
</evidence>
<dbReference type="EMBL" id="ASHM01012306">
    <property type="protein sequence ID" value="PNX94257.1"/>
    <property type="molecule type" value="Genomic_DNA"/>
</dbReference>
<dbReference type="Gene3D" id="1.10.10.10">
    <property type="entry name" value="Winged helix-like DNA-binding domain superfamily/Winged helix DNA-binding domain"/>
    <property type="match status" value="1"/>
</dbReference>
<dbReference type="Proteomes" id="UP000236291">
    <property type="component" value="Unassembled WGS sequence"/>
</dbReference>
<dbReference type="Pfam" id="PF10557">
    <property type="entry name" value="Cullin_Nedd8"/>
    <property type="match status" value="1"/>
</dbReference>
<proteinExistence type="predicted"/>
<dbReference type="InterPro" id="IPR036388">
    <property type="entry name" value="WH-like_DNA-bd_sf"/>
</dbReference>
<organism evidence="2 3">
    <name type="scientific">Trifolium pratense</name>
    <name type="common">Red clover</name>
    <dbReference type="NCBI Taxonomy" id="57577"/>
    <lineage>
        <taxon>Eukaryota</taxon>
        <taxon>Viridiplantae</taxon>
        <taxon>Streptophyta</taxon>
        <taxon>Embryophyta</taxon>
        <taxon>Tracheophyta</taxon>
        <taxon>Spermatophyta</taxon>
        <taxon>Magnoliopsida</taxon>
        <taxon>eudicotyledons</taxon>
        <taxon>Gunneridae</taxon>
        <taxon>Pentapetalae</taxon>
        <taxon>rosids</taxon>
        <taxon>fabids</taxon>
        <taxon>Fabales</taxon>
        <taxon>Fabaceae</taxon>
        <taxon>Papilionoideae</taxon>
        <taxon>50 kb inversion clade</taxon>
        <taxon>NPAAA clade</taxon>
        <taxon>Hologalegina</taxon>
        <taxon>IRL clade</taxon>
        <taxon>Trifolieae</taxon>
        <taxon>Trifolium</taxon>
    </lineage>
</organism>